<keyword evidence="6" id="KW-1185">Reference proteome</keyword>
<dbReference type="PROSITE" id="PS00211">
    <property type="entry name" value="ABC_TRANSPORTER_1"/>
    <property type="match status" value="1"/>
</dbReference>
<dbReference type="STRING" id="1198114.AciX9_1783"/>
<keyword evidence="1" id="KW-0813">Transport</keyword>
<organism evidence="6">
    <name type="scientific">Granulicella tundricola (strain ATCC BAA-1859 / DSM 23138 / MP5ACTX9)</name>
    <dbReference type="NCBI Taxonomy" id="1198114"/>
    <lineage>
        <taxon>Bacteria</taxon>
        <taxon>Pseudomonadati</taxon>
        <taxon>Acidobacteriota</taxon>
        <taxon>Terriglobia</taxon>
        <taxon>Terriglobales</taxon>
        <taxon>Acidobacteriaceae</taxon>
        <taxon>Granulicella</taxon>
    </lineage>
</organism>
<dbReference type="RefSeq" id="WP_013580150.1">
    <property type="nucleotide sequence ID" value="NC_015064.1"/>
</dbReference>
<reference evidence="6" key="1">
    <citation type="submission" date="2011-01" db="EMBL/GenBank/DDBJ databases">
        <title>Complete sequence of chromosome of Acidobacterium sp. MP5ACTX9.</title>
        <authorList>
            <consortium name="US DOE Joint Genome Institute"/>
            <person name="Lucas S."/>
            <person name="Copeland A."/>
            <person name="Lapidus A."/>
            <person name="Cheng J.-F."/>
            <person name="Goodwin L."/>
            <person name="Pitluck S."/>
            <person name="Teshima H."/>
            <person name="Detter J.C."/>
            <person name="Han C."/>
            <person name="Tapia R."/>
            <person name="Land M."/>
            <person name="Hauser L."/>
            <person name="Kyrpides N."/>
            <person name="Ivanova N."/>
            <person name="Ovchinnikova G."/>
            <person name="Pagani I."/>
            <person name="Rawat S.R."/>
            <person name="Mannisto M."/>
            <person name="Haggblom M.M."/>
            <person name="Woyke T."/>
        </authorList>
    </citation>
    <scope>NUCLEOTIDE SEQUENCE [LARGE SCALE GENOMIC DNA]</scope>
    <source>
        <strain evidence="6">MP5ACTX9</strain>
    </source>
</reference>
<dbReference type="AlphaFoldDB" id="E8WZE3"/>
<dbReference type="GO" id="GO:0016887">
    <property type="term" value="F:ATP hydrolysis activity"/>
    <property type="evidence" value="ECO:0007669"/>
    <property type="project" value="InterPro"/>
</dbReference>
<dbReference type="PANTHER" id="PTHR42781">
    <property type="entry name" value="SPERMIDINE/PUTRESCINE IMPORT ATP-BINDING PROTEIN POTA"/>
    <property type="match status" value="1"/>
</dbReference>
<evidence type="ECO:0000256" key="2">
    <source>
        <dbReference type="ARBA" id="ARBA00022741"/>
    </source>
</evidence>
<dbReference type="KEGG" id="acm:AciX9_1783"/>
<dbReference type="InterPro" id="IPR017871">
    <property type="entry name" value="ABC_transporter-like_CS"/>
</dbReference>
<keyword evidence="2" id="KW-0547">Nucleotide-binding</keyword>
<dbReference type="SMART" id="SM00382">
    <property type="entry name" value="AAA"/>
    <property type="match status" value="1"/>
</dbReference>
<keyword evidence="3" id="KW-0067">ATP-binding</keyword>
<feature type="domain" description="ABC transporter" evidence="4">
    <location>
        <begin position="1"/>
        <end position="236"/>
    </location>
</feature>
<dbReference type="eggNOG" id="COG3842">
    <property type="taxonomic scope" value="Bacteria"/>
</dbReference>
<dbReference type="InterPro" id="IPR027417">
    <property type="entry name" value="P-loop_NTPase"/>
</dbReference>
<name>E8WZE3_GRATM</name>
<dbReference type="Proteomes" id="UP000000343">
    <property type="component" value="Chromosome"/>
</dbReference>
<dbReference type="Pfam" id="PF00005">
    <property type="entry name" value="ABC_tran"/>
    <property type="match status" value="1"/>
</dbReference>
<dbReference type="GO" id="GO:0005524">
    <property type="term" value="F:ATP binding"/>
    <property type="evidence" value="ECO:0007669"/>
    <property type="project" value="UniProtKB-KW"/>
</dbReference>
<evidence type="ECO:0000313" key="6">
    <source>
        <dbReference type="Proteomes" id="UP000000343"/>
    </source>
</evidence>
<sequence length="236" mass="25717">MLSDTLLAVRLKHRMGTLELDVAFEAGGGWTVLFGPSGSGKSTVLRAVAGFVRPDEGRISVRTGTRQRVLVDTGTRRFLPAHKRGLRYAGQAAMLFPKMTVRENLMQAHVGPGREAWLESAIRHFGLGELERKMPGELSGGQRQMVSVVRAAVGEGEILLLDEPFSGLDGRLRDSLIGRLREWLGKTPVVSVTHDVGEAFLLGAEVVRMSEGRVVRQGAVEDVLGEERERLLGVLA</sequence>
<dbReference type="SUPFAM" id="SSF52540">
    <property type="entry name" value="P-loop containing nucleoside triphosphate hydrolases"/>
    <property type="match status" value="1"/>
</dbReference>
<evidence type="ECO:0000256" key="3">
    <source>
        <dbReference type="ARBA" id="ARBA00022840"/>
    </source>
</evidence>
<dbReference type="InterPro" id="IPR050093">
    <property type="entry name" value="ABC_SmlMolc_Importer"/>
</dbReference>
<dbReference type="PANTHER" id="PTHR42781:SF4">
    <property type="entry name" value="SPERMIDINE_PUTRESCINE IMPORT ATP-BINDING PROTEIN POTA"/>
    <property type="match status" value="1"/>
</dbReference>
<dbReference type="Gene3D" id="3.40.50.300">
    <property type="entry name" value="P-loop containing nucleotide triphosphate hydrolases"/>
    <property type="match status" value="1"/>
</dbReference>
<evidence type="ECO:0000259" key="4">
    <source>
        <dbReference type="PROSITE" id="PS50893"/>
    </source>
</evidence>
<proteinExistence type="predicted"/>
<gene>
    <name evidence="5" type="ordered locus">AciX9_1783</name>
</gene>
<dbReference type="EMBL" id="CP002480">
    <property type="protein sequence ID" value="ADW68831.1"/>
    <property type="molecule type" value="Genomic_DNA"/>
</dbReference>
<protein>
    <submittedName>
        <fullName evidence="5">ABC transporter related protein</fullName>
    </submittedName>
</protein>
<dbReference type="HOGENOM" id="CLU_000604_1_22_0"/>
<dbReference type="OrthoDB" id="9802264at2"/>
<dbReference type="InterPro" id="IPR003593">
    <property type="entry name" value="AAA+_ATPase"/>
</dbReference>
<evidence type="ECO:0000256" key="1">
    <source>
        <dbReference type="ARBA" id="ARBA00022448"/>
    </source>
</evidence>
<accession>E8WZE3</accession>
<dbReference type="PaxDb" id="1198114-AciX9_1783"/>
<dbReference type="PROSITE" id="PS50893">
    <property type="entry name" value="ABC_TRANSPORTER_2"/>
    <property type="match status" value="1"/>
</dbReference>
<evidence type="ECO:0000313" key="5">
    <source>
        <dbReference type="EMBL" id="ADW68831.1"/>
    </source>
</evidence>
<dbReference type="InterPro" id="IPR003439">
    <property type="entry name" value="ABC_transporter-like_ATP-bd"/>
</dbReference>